<accession>A0A1G7PP16</accession>
<dbReference type="AlphaFoldDB" id="A0A1G7PP16"/>
<dbReference type="Proteomes" id="UP000199415">
    <property type="component" value="Unassembled WGS sequence"/>
</dbReference>
<keyword evidence="3" id="KW-1185">Reference proteome</keyword>
<evidence type="ECO:0000313" key="3">
    <source>
        <dbReference type="Proteomes" id="UP000199415"/>
    </source>
</evidence>
<feature type="chain" id="PRO_5011712600" description="UrcA family protein" evidence="1">
    <location>
        <begin position="25"/>
        <end position="93"/>
    </location>
</feature>
<organism evidence="2 3">
    <name type="scientific">Limimonas halophila</name>
    <dbReference type="NCBI Taxonomy" id="1082479"/>
    <lineage>
        <taxon>Bacteria</taxon>
        <taxon>Pseudomonadati</taxon>
        <taxon>Pseudomonadota</taxon>
        <taxon>Alphaproteobacteria</taxon>
        <taxon>Rhodospirillales</taxon>
        <taxon>Rhodovibrionaceae</taxon>
        <taxon>Limimonas</taxon>
    </lineage>
</organism>
<sequence>MPSAARTVSACTLLSALASACAGAGSSVVAPAAPAYTDTVQARAAEELAELPPPCPRDAAPDGCSAVHRLVIDYGRLRRRVRAMRDAATDPDR</sequence>
<proteinExistence type="predicted"/>
<evidence type="ECO:0000256" key="1">
    <source>
        <dbReference type="SAM" id="SignalP"/>
    </source>
</evidence>
<gene>
    <name evidence="2" type="ORF">SAMN05216241_1037</name>
</gene>
<name>A0A1G7PP16_9PROT</name>
<evidence type="ECO:0000313" key="2">
    <source>
        <dbReference type="EMBL" id="SDF88003.1"/>
    </source>
</evidence>
<dbReference type="STRING" id="1082479.SAMN05216241_1037"/>
<dbReference type="PROSITE" id="PS51257">
    <property type="entry name" value="PROKAR_LIPOPROTEIN"/>
    <property type="match status" value="1"/>
</dbReference>
<protein>
    <recommendedName>
        <fullName evidence="4">UrcA family protein</fullName>
    </recommendedName>
</protein>
<reference evidence="2 3" key="1">
    <citation type="submission" date="2016-10" db="EMBL/GenBank/DDBJ databases">
        <authorList>
            <person name="de Groot N.N."/>
        </authorList>
    </citation>
    <scope>NUCLEOTIDE SEQUENCE [LARGE SCALE GENOMIC DNA]</scope>
    <source>
        <strain evidence="2 3">DSM 25584</strain>
    </source>
</reference>
<evidence type="ECO:0008006" key="4">
    <source>
        <dbReference type="Google" id="ProtNLM"/>
    </source>
</evidence>
<dbReference type="EMBL" id="FNCE01000003">
    <property type="protein sequence ID" value="SDF88003.1"/>
    <property type="molecule type" value="Genomic_DNA"/>
</dbReference>
<keyword evidence="1" id="KW-0732">Signal</keyword>
<feature type="signal peptide" evidence="1">
    <location>
        <begin position="1"/>
        <end position="24"/>
    </location>
</feature>